<accession>A0A976R7M3</accession>
<evidence type="ECO:0000313" key="1">
    <source>
        <dbReference type="EMBL" id="UPW41487.1"/>
    </source>
</evidence>
<sequence length="55" mass="6270">MYVAKVYTEVEVGCKMLKQKTINLIKGIGKVAYFIYDLTKYILTFGQFGDKDNGI</sequence>
<organism evidence="1">
    <name type="scientific">Dipodfec virus UA23Rod_1071</name>
    <dbReference type="NCBI Taxonomy" id="2929326"/>
    <lineage>
        <taxon>Viruses</taxon>
        <taxon>Monodnaviria</taxon>
        <taxon>Sangervirae</taxon>
        <taxon>Phixviricota</taxon>
        <taxon>Malgrandaviricetes</taxon>
        <taxon>Petitvirales</taxon>
        <taxon>Microviridae</taxon>
    </lineage>
</organism>
<proteinExistence type="predicted"/>
<name>A0A976R7M3_9VIRU</name>
<reference evidence="1" key="1">
    <citation type="submission" date="2022-02" db="EMBL/GenBank/DDBJ databases">
        <title>Towards deciphering the DNA virus diversity associated with rodent species in the families Cricetidae and Heteromyidae.</title>
        <authorList>
            <person name="Lund M."/>
            <person name="Larsen B.B."/>
            <person name="Gryseels S."/>
            <person name="Kraberger S."/>
            <person name="Rowsey D.M."/>
            <person name="Steger L."/>
            <person name="Yule K.M."/>
            <person name="Upham N.S."/>
            <person name="Worobey M."/>
            <person name="Van Doorslaer K."/>
            <person name="Varsani A."/>
        </authorList>
    </citation>
    <scope>NUCLEOTIDE SEQUENCE</scope>
    <source>
        <strain evidence="1">UA23Rod_1071</strain>
    </source>
</reference>
<protein>
    <submittedName>
        <fullName evidence="1">Uncharacterized protein</fullName>
    </submittedName>
</protein>
<dbReference type="EMBL" id="OM869609">
    <property type="protein sequence ID" value="UPW41487.1"/>
    <property type="molecule type" value="Genomic_DNA"/>
</dbReference>